<dbReference type="RefSeq" id="WP_126632207.1">
    <property type="nucleotide sequence ID" value="NZ_BIFT01000004.1"/>
</dbReference>
<organism evidence="1 2">
    <name type="scientific">Dictyobacter alpinus</name>
    <dbReference type="NCBI Taxonomy" id="2014873"/>
    <lineage>
        <taxon>Bacteria</taxon>
        <taxon>Bacillati</taxon>
        <taxon>Chloroflexota</taxon>
        <taxon>Ktedonobacteria</taxon>
        <taxon>Ktedonobacterales</taxon>
        <taxon>Dictyobacteraceae</taxon>
        <taxon>Dictyobacter</taxon>
    </lineage>
</organism>
<protein>
    <submittedName>
        <fullName evidence="1">Uncharacterized protein</fullName>
    </submittedName>
</protein>
<proteinExistence type="predicted"/>
<evidence type="ECO:0000313" key="1">
    <source>
        <dbReference type="EMBL" id="GCE32218.1"/>
    </source>
</evidence>
<dbReference type="Proteomes" id="UP000287171">
    <property type="component" value="Unassembled WGS sequence"/>
</dbReference>
<name>A0A402BLH2_9CHLR</name>
<gene>
    <name evidence="1" type="ORF">KDA_77020</name>
</gene>
<evidence type="ECO:0000313" key="2">
    <source>
        <dbReference type="Proteomes" id="UP000287171"/>
    </source>
</evidence>
<dbReference type="EMBL" id="BIFT01000004">
    <property type="protein sequence ID" value="GCE32218.1"/>
    <property type="molecule type" value="Genomic_DNA"/>
</dbReference>
<comment type="caution">
    <text evidence="1">The sequence shown here is derived from an EMBL/GenBank/DDBJ whole genome shotgun (WGS) entry which is preliminary data.</text>
</comment>
<keyword evidence="2" id="KW-1185">Reference proteome</keyword>
<dbReference type="AlphaFoldDB" id="A0A402BLH2"/>
<sequence length="176" mass="19989">MRTIGSDEFATRMIDHAGAIKEALAKLRKRQPSYACWEPVCRDICQMTIEEITHTQQVIENLLIFTKYYFWPLPASSGRALVLAVDCLRRSVELGDESAIIIRAYAQISHKIDEPALRQLKRARQSLQTFVGEAQQGIRRLDALFPLDKNQGSRTAVVEEQPLLLPAPRWEGQGNE</sequence>
<accession>A0A402BLH2</accession>
<reference evidence="2" key="1">
    <citation type="submission" date="2018-12" db="EMBL/GenBank/DDBJ databases">
        <title>Tengunoibacter tsumagoiensis gen. nov., sp. nov., Dictyobacter kobayashii sp. nov., D. alpinus sp. nov., and D. joshuensis sp. nov. and description of Dictyobacteraceae fam. nov. within the order Ktedonobacterales isolated from Tengu-no-mugimeshi.</title>
        <authorList>
            <person name="Wang C.M."/>
            <person name="Zheng Y."/>
            <person name="Sakai Y."/>
            <person name="Toyoda A."/>
            <person name="Minakuchi Y."/>
            <person name="Abe K."/>
            <person name="Yokota A."/>
            <person name="Yabe S."/>
        </authorList>
    </citation>
    <scope>NUCLEOTIDE SEQUENCE [LARGE SCALE GENOMIC DNA]</scope>
    <source>
        <strain evidence="2">Uno16</strain>
    </source>
</reference>